<evidence type="ECO:0000313" key="1">
    <source>
        <dbReference type="EMBL" id="JAS60737.1"/>
    </source>
</evidence>
<organism evidence="1">
    <name type="scientific">Cuerna arida</name>
    <dbReference type="NCBI Taxonomy" id="1464854"/>
    <lineage>
        <taxon>Eukaryota</taxon>
        <taxon>Metazoa</taxon>
        <taxon>Ecdysozoa</taxon>
        <taxon>Arthropoda</taxon>
        <taxon>Hexapoda</taxon>
        <taxon>Insecta</taxon>
        <taxon>Pterygota</taxon>
        <taxon>Neoptera</taxon>
        <taxon>Paraneoptera</taxon>
        <taxon>Hemiptera</taxon>
        <taxon>Auchenorrhyncha</taxon>
        <taxon>Membracoidea</taxon>
        <taxon>Cicadellidae</taxon>
        <taxon>Cicadellinae</taxon>
        <taxon>Proconiini</taxon>
        <taxon>Cuerna</taxon>
    </lineage>
</organism>
<gene>
    <name evidence="1" type="ORF">g.17212</name>
</gene>
<name>A0A1B6GE87_9HEMI</name>
<dbReference type="AlphaFoldDB" id="A0A1B6GE87"/>
<accession>A0A1B6GE87</accession>
<proteinExistence type="predicted"/>
<sequence length="116" mass="13317">MDSQITKTKLNVVLKCATKVQLLVTSHSMSKLCSCRRADLKEERLVQKRSRWSGKEFPRSWTLTIVLLAAYDVDTKGVEKRALDLVPDEGTLRFIVRRSSAQSRCPFNRPYKKSKS</sequence>
<reference evidence="1" key="1">
    <citation type="submission" date="2015-11" db="EMBL/GenBank/DDBJ databases">
        <title>De novo transcriptome assembly of four potential Pierce s Disease insect vectors from Arizona vineyards.</title>
        <authorList>
            <person name="Tassone E.E."/>
        </authorList>
    </citation>
    <scope>NUCLEOTIDE SEQUENCE</scope>
</reference>
<dbReference type="EMBL" id="GECZ01009032">
    <property type="protein sequence ID" value="JAS60737.1"/>
    <property type="molecule type" value="Transcribed_RNA"/>
</dbReference>
<protein>
    <submittedName>
        <fullName evidence="1">Uncharacterized protein</fullName>
    </submittedName>
</protein>